<dbReference type="AlphaFoldDB" id="A0A1A6AVU0"/>
<dbReference type="InterPro" id="IPR057727">
    <property type="entry name" value="WCX_dom"/>
</dbReference>
<evidence type="ECO:0000313" key="3">
    <source>
        <dbReference type="EMBL" id="OBR94153.1"/>
    </source>
</evidence>
<comment type="caution">
    <text evidence="3">The sequence shown here is derived from an EMBL/GenBank/DDBJ whole genome shotgun (WGS) entry which is preliminary data.</text>
</comment>
<dbReference type="PANTHER" id="PTHR34580:SF1">
    <property type="entry name" value="PROTEIN PAFC"/>
    <property type="match status" value="1"/>
</dbReference>
<feature type="domain" description="WYL" evidence="1">
    <location>
        <begin position="148"/>
        <end position="221"/>
    </location>
</feature>
<proteinExistence type="predicted"/>
<dbReference type="Proteomes" id="UP000093954">
    <property type="component" value="Unassembled WGS sequence"/>
</dbReference>
<protein>
    <submittedName>
        <fullName evidence="3">Uncharacterized protein</fullName>
    </submittedName>
</protein>
<name>A0A1A6AVU0_9CLOT</name>
<evidence type="ECO:0000259" key="1">
    <source>
        <dbReference type="Pfam" id="PF13280"/>
    </source>
</evidence>
<dbReference type="InterPro" id="IPR051534">
    <property type="entry name" value="CBASS_pafABC_assoc_protein"/>
</dbReference>
<feature type="domain" description="WCX" evidence="2">
    <location>
        <begin position="252"/>
        <end position="324"/>
    </location>
</feature>
<accession>A0A1A6AVU0</accession>
<dbReference type="Pfam" id="PF25583">
    <property type="entry name" value="WCX"/>
    <property type="match status" value="1"/>
</dbReference>
<sequence length="329" mass="39034">MERFKSDVLLFIYNGLQEGKVVRKNDIINKFNINERTFYRYIKDIKDFVEENPNDELIGEKVIVDREKGGYILKEKHEKNLNEKEILAISKVLLESRGFIENEMKDMISKLLGNCVCEDKKSIQYIIGNELANYVPPKHGKGLLDKLWQISSAIEDKKILDMEYYKMGTDGKLREEVSRRIVYPEGLLFSEYYFYLIAFIEGKSYEYPAIYRVDRIRNIDVTDRKYKVDYSKRFQDGEFRKLIQFMQAGELERVKFRYTGRSIEAVLDRLPNAEVRKENHGEYIVEAKVFGRGIKMWLLSQGDSVEILSSDKFREEMVETIEKMRMLYR</sequence>
<evidence type="ECO:0000259" key="2">
    <source>
        <dbReference type="Pfam" id="PF25583"/>
    </source>
</evidence>
<dbReference type="PROSITE" id="PS52050">
    <property type="entry name" value="WYL"/>
    <property type="match status" value="1"/>
</dbReference>
<dbReference type="PATRIC" id="fig|1353534.3.peg.1729"/>
<dbReference type="RefSeq" id="WP_065077998.1">
    <property type="nucleotide sequence ID" value="NZ_LROS01000015.1"/>
</dbReference>
<keyword evidence="4" id="KW-1185">Reference proteome</keyword>
<gene>
    <name evidence="3" type="ORF">CLRAG_16930</name>
</gene>
<evidence type="ECO:0000313" key="4">
    <source>
        <dbReference type="Proteomes" id="UP000093954"/>
    </source>
</evidence>
<reference evidence="3 4" key="1">
    <citation type="journal article" date="2012" name="Front. Microbiol.">
        <title>Draft Genome Sequence of the Virulent Strain 01-B526 of the Fish Pathogen Aeromonas salmonicida.</title>
        <authorList>
            <person name="Charette S.J."/>
            <person name="Brochu F."/>
            <person name="Boyle B."/>
            <person name="Filion G."/>
            <person name="Tanaka K.H."/>
            <person name="Derome N."/>
        </authorList>
    </citation>
    <scope>NUCLEOTIDE SEQUENCE [LARGE SCALE GENOMIC DNA]</scope>
    <source>
        <strain evidence="3 4">P11</strain>
    </source>
</reference>
<organism evidence="3 4">
    <name type="scientific">Clostridium ragsdalei P11</name>
    <dbReference type="NCBI Taxonomy" id="1353534"/>
    <lineage>
        <taxon>Bacteria</taxon>
        <taxon>Bacillati</taxon>
        <taxon>Bacillota</taxon>
        <taxon>Clostridia</taxon>
        <taxon>Eubacteriales</taxon>
        <taxon>Clostridiaceae</taxon>
        <taxon>Clostridium</taxon>
    </lineage>
</organism>
<dbReference type="Pfam" id="PF13280">
    <property type="entry name" value="WYL"/>
    <property type="match status" value="1"/>
</dbReference>
<dbReference type="PANTHER" id="PTHR34580">
    <property type="match status" value="1"/>
</dbReference>
<dbReference type="EMBL" id="LROS01000015">
    <property type="protein sequence ID" value="OBR94153.1"/>
    <property type="molecule type" value="Genomic_DNA"/>
</dbReference>
<dbReference type="InterPro" id="IPR026881">
    <property type="entry name" value="WYL_dom"/>
</dbReference>